<dbReference type="EMBL" id="LDWR01000034">
    <property type="protein sequence ID" value="KML54784.1"/>
    <property type="molecule type" value="Genomic_DNA"/>
</dbReference>
<evidence type="ECO:0000313" key="1">
    <source>
        <dbReference type="EMBL" id="KML54784.1"/>
    </source>
</evidence>
<proteinExistence type="predicted"/>
<gene>
    <name evidence="1" type="ORF">VL15_20170</name>
</gene>
<comment type="caution">
    <text evidence="1">The sequence shown here is derived from an EMBL/GenBank/DDBJ whole genome shotgun (WGS) entry which is preliminary data.</text>
</comment>
<evidence type="ECO:0000313" key="2">
    <source>
        <dbReference type="Proteomes" id="UP000036338"/>
    </source>
</evidence>
<dbReference type="RefSeq" id="WP_048248074.1">
    <property type="nucleotide sequence ID" value="NZ_LDWR01000034.1"/>
</dbReference>
<organism evidence="1 2">
    <name type="scientific">Burkholderia cepacia</name>
    <name type="common">Pseudomonas cepacia</name>
    <dbReference type="NCBI Taxonomy" id="292"/>
    <lineage>
        <taxon>Bacteria</taxon>
        <taxon>Pseudomonadati</taxon>
        <taxon>Pseudomonadota</taxon>
        <taxon>Betaproteobacteria</taxon>
        <taxon>Burkholderiales</taxon>
        <taxon>Burkholderiaceae</taxon>
        <taxon>Burkholderia</taxon>
        <taxon>Burkholderia cepacia complex</taxon>
    </lineage>
</organism>
<dbReference type="Proteomes" id="UP000036338">
    <property type="component" value="Unassembled WGS sequence"/>
</dbReference>
<reference evidence="1 2" key="1">
    <citation type="submission" date="2015-05" db="EMBL/GenBank/DDBJ databases">
        <title>Draft genome of Burkholderia cepacia LK29.</title>
        <authorList>
            <person name="Chan X.Y."/>
        </authorList>
    </citation>
    <scope>NUCLEOTIDE SEQUENCE [LARGE SCALE GENOMIC DNA]</scope>
    <source>
        <strain evidence="1 2">LK29</strain>
    </source>
</reference>
<name>A0A0J5WJE6_BURCE</name>
<sequence>MSALLGVLAVAGSTGLRPATGADGVMVFIGIVDAAVEAALRDGFMQCSVAAGTVAPTSSVD</sequence>
<accession>A0A0J5WJE6</accession>
<protein>
    <submittedName>
        <fullName evidence="1">Uncharacterized protein</fullName>
    </submittedName>
</protein>
<dbReference type="AlphaFoldDB" id="A0A0J5WJE6"/>